<gene>
    <name evidence="3" type="ORF">PODANS_1_940</name>
</gene>
<feature type="region of interest" description="Disordered" evidence="1">
    <location>
        <begin position="189"/>
        <end position="344"/>
    </location>
</feature>
<evidence type="ECO:0000313" key="3">
    <source>
        <dbReference type="EMBL" id="CAP59655.1"/>
    </source>
</evidence>
<dbReference type="GO" id="GO:0007264">
    <property type="term" value="P:small GTPase-mediated signal transduction"/>
    <property type="evidence" value="ECO:0007669"/>
    <property type="project" value="InterPro"/>
</dbReference>
<dbReference type="InterPro" id="IPR039767">
    <property type="entry name" value="RALBP1"/>
</dbReference>
<protein>
    <submittedName>
        <fullName evidence="3">Podospora anserina S mat+ genomic DNA chromosome 1, supercontig 1</fullName>
    </submittedName>
</protein>
<dbReference type="HOGENOM" id="CLU_022891_0_0_1"/>
<reference evidence="3" key="1">
    <citation type="journal article" date="2008" name="Genome Biol.">
        <title>The genome sequence of the model ascomycete fungus Podospora anserina.</title>
        <authorList>
            <person name="Espagne E."/>
            <person name="Lespinet O."/>
            <person name="Malagnac F."/>
            <person name="Da Silva C."/>
            <person name="Jaillon O."/>
            <person name="Porcel B.M."/>
            <person name="Couloux A."/>
            <person name="Aury J.-M."/>
            <person name="Segurens B."/>
            <person name="Poulain J."/>
            <person name="Anthouard V."/>
            <person name="Grossetete S."/>
            <person name="Khalili H."/>
            <person name="Coppin E."/>
            <person name="Dequard-Chablat M."/>
            <person name="Picard M."/>
            <person name="Contamine V."/>
            <person name="Arnaise S."/>
            <person name="Bourdais A."/>
            <person name="Berteaux-Lecellier V."/>
            <person name="Gautheret D."/>
            <person name="de Vries R.P."/>
            <person name="Battaglia E."/>
            <person name="Coutinho P.M."/>
            <person name="Danchin E.G.J."/>
            <person name="Henrissat B."/>
            <person name="El Khoury R."/>
            <person name="Sainsard-Chanet A."/>
            <person name="Boivin A."/>
            <person name="Pinan-Lucarre B."/>
            <person name="Sellem C.H."/>
            <person name="Debuchy R."/>
            <person name="Wincker P."/>
            <person name="Weissenbach J."/>
            <person name="Silar P."/>
        </authorList>
    </citation>
    <scope>NUCLEOTIDE SEQUENCE [LARGE SCALE GENOMIC DNA]</scope>
    <source>
        <strain evidence="3">S mat+</strain>
    </source>
</reference>
<sequence length="904" mass="98617">MNTGCFAASNAVARTSLALSKFVREVRESRSELDSISSELHSLDGVLQLLRDDAASFPPFLAEQTPSALDCCLTLINELEGCISVLNRPGVSRADKKARWMASRDHINRLHWTLGRYKDALGLAVDFVDASKAQNDNDASSEDVDELAEVAARIISTSCEPPPEMRPNRALTTLQQYFDTLREYANLSAPPSARKKPESQPKPPPQAAEAPDSAIEMSCDESSSFLTKKQPLKAPPRPSRPDAVDGTFFDEMDEFSGELHEMPPNMMPVRDVRNRVPPPPPRSTSRLGSSSSAIPNFSHNQHPQHTRQAPSISDTDSNYYGSLSNAGSSVASRASGQSSNMSLNHKDSMSRIRSFSPPALHPVSEHILAQHGHPPPQGSQQGYYTSSHDHSSQSGDSNSFHGSESRRSSGMNQSVHSLSRYSVFENPRAEIPMPPPVPALPPMSSSGMTRPPTPSSSNFMFSPPQSPYMPTGNRDRDSTSTSGLSGKRSSSRLGSAFSRLGLRSTKHSQPATPTHSHNPSTSTPSLAESLTSTNVFGVPVAQSMKVAKGVASTSHEGGSAGGKSARDYPLCILRCVYYIRDMGLAECPHVFGQDGDSYRVSDLREIFNNPQTGYGKVLDWRDFTVYDAADLILVYLNELPKPLVPDSLAKRWIKLSKQSNVAGSMALRIDQGIDFWEEALMGIKGPERSLFKLLLTLWGDIADQAERNEMTAERLAGRVMRPLLHFVPVSAMGKAAAKQAQYETDLLLGIAFMIRKRSEYNAELKKNGGKPAKPKGLPPGFTILPSTMGSTWILCGFKGSVSTLNACLDANGQDLIYGTPRFHAHHPDKDTISRLLFSKISAINPPADKNRFRVLIPGLRGYPRSPVAYVTHAWAPVQAHLEVDLEKDLPDEVSCALKSCEGIF</sequence>
<feature type="compositionally biased region" description="Low complexity" evidence="1">
    <location>
        <begin position="392"/>
        <end position="402"/>
    </location>
</feature>
<dbReference type="PANTHER" id="PTHR12783">
    <property type="entry name" value="RALA BINDING PROTEIN 1 RALBP1"/>
    <property type="match status" value="1"/>
</dbReference>
<dbReference type="RefSeq" id="XP_001912176.1">
    <property type="nucleotide sequence ID" value="XM_001912141.1"/>
</dbReference>
<dbReference type="PANTHER" id="PTHR12783:SF5">
    <property type="entry name" value="RALA-BINDING PROTEIN 1"/>
    <property type="match status" value="1"/>
</dbReference>
<feature type="compositionally biased region" description="Low complexity" evidence="1">
    <location>
        <begin position="324"/>
        <end position="340"/>
    </location>
</feature>
<organism evidence="3">
    <name type="scientific">Podospora anserina (strain S / ATCC MYA-4624 / DSM 980 / FGSC 10383)</name>
    <name type="common">Pleurage anserina</name>
    <dbReference type="NCBI Taxonomy" id="515849"/>
    <lineage>
        <taxon>Eukaryota</taxon>
        <taxon>Fungi</taxon>
        <taxon>Dikarya</taxon>
        <taxon>Ascomycota</taxon>
        <taxon>Pezizomycotina</taxon>
        <taxon>Sordariomycetes</taxon>
        <taxon>Sordariomycetidae</taxon>
        <taxon>Sordariales</taxon>
        <taxon>Podosporaceae</taxon>
        <taxon>Podospora</taxon>
        <taxon>Podospora anserina</taxon>
    </lineage>
</organism>
<evidence type="ECO:0000259" key="2">
    <source>
        <dbReference type="PROSITE" id="PS50238"/>
    </source>
</evidence>
<dbReference type="VEuPathDB" id="FungiDB:PODANS_1_940"/>
<dbReference type="InterPro" id="IPR008936">
    <property type="entry name" value="Rho_GTPase_activation_prot"/>
</dbReference>
<dbReference type="Gene3D" id="1.10.555.10">
    <property type="entry name" value="Rho GTPase activation protein"/>
    <property type="match status" value="1"/>
</dbReference>
<feature type="compositionally biased region" description="Low complexity" evidence="1">
    <location>
        <begin position="283"/>
        <end position="292"/>
    </location>
</feature>
<dbReference type="EMBL" id="CU633438">
    <property type="protein sequence ID" value="CAP59655.1"/>
    <property type="molecule type" value="Genomic_DNA"/>
</dbReference>
<accession>B2A9A8</accession>
<dbReference type="GO" id="GO:0005096">
    <property type="term" value="F:GTPase activator activity"/>
    <property type="evidence" value="ECO:0007669"/>
    <property type="project" value="InterPro"/>
</dbReference>
<reference evidence="3" key="2">
    <citation type="submission" date="2008-07" db="EMBL/GenBank/DDBJ databases">
        <authorList>
            <person name="Genoscope - CEA"/>
        </authorList>
    </citation>
    <scope>NUCLEOTIDE SEQUENCE</scope>
    <source>
        <strain evidence="3">S mat+</strain>
    </source>
</reference>
<dbReference type="InterPro" id="IPR000198">
    <property type="entry name" value="RhoGAP_dom"/>
</dbReference>
<name>B2A9A8_PODAN</name>
<dbReference type="KEGG" id="pan:PODANSg09222"/>
<feature type="compositionally biased region" description="Polar residues" evidence="1">
    <location>
        <begin position="293"/>
        <end position="323"/>
    </location>
</feature>
<feature type="domain" description="Rho-GAP" evidence="2">
    <location>
        <begin position="551"/>
        <end position="761"/>
    </location>
</feature>
<dbReference type="AlphaFoldDB" id="B2A9A8"/>
<dbReference type="GeneID" id="6197082"/>
<dbReference type="PROSITE" id="PS50238">
    <property type="entry name" value="RHOGAP"/>
    <property type="match status" value="1"/>
</dbReference>
<proteinExistence type="predicted"/>
<dbReference type="CDD" id="cd00159">
    <property type="entry name" value="RhoGAP"/>
    <property type="match status" value="1"/>
</dbReference>
<dbReference type="SUPFAM" id="SSF48350">
    <property type="entry name" value="GTPase activation domain, GAP"/>
    <property type="match status" value="1"/>
</dbReference>
<feature type="region of interest" description="Disordered" evidence="1">
    <location>
        <begin position="368"/>
        <end position="527"/>
    </location>
</feature>
<feature type="compositionally biased region" description="Polar residues" evidence="1">
    <location>
        <begin position="408"/>
        <end position="420"/>
    </location>
</feature>
<dbReference type="OrthoDB" id="524326at2759"/>
<evidence type="ECO:0000256" key="1">
    <source>
        <dbReference type="SAM" id="MobiDB-lite"/>
    </source>
</evidence>
<feature type="compositionally biased region" description="Low complexity" evidence="1">
    <location>
        <begin position="479"/>
        <end position="495"/>
    </location>
</feature>
<dbReference type="GO" id="GO:0031267">
    <property type="term" value="F:small GTPase binding"/>
    <property type="evidence" value="ECO:0007669"/>
    <property type="project" value="InterPro"/>
</dbReference>
<dbReference type="SMART" id="SM00324">
    <property type="entry name" value="RhoGAP"/>
    <property type="match status" value="1"/>
</dbReference>
<dbReference type="Pfam" id="PF00620">
    <property type="entry name" value="RhoGAP"/>
    <property type="match status" value="1"/>
</dbReference>
<feature type="compositionally biased region" description="Pro residues" evidence="1">
    <location>
        <begin position="432"/>
        <end position="441"/>
    </location>
</feature>
<feature type="compositionally biased region" description="Low complexity" evidence="1">
    <location>
        <begin position="510"/>
        <end position="525"/>
    </location>
</feature>